<keyword evidence="1" id="KW-1133">Transmembrane helix</keyword>
<keyword evidence="1" id="KW-0472">Membrane</keyword>
<keyword evidence="1" id="KW-0812">Transmembrane</keyword>
<gene>
    <name evidence="2" type="ORF">I3842_06G153600</name>
</gene>
<dbReference type="Proteomes" id="UP000811246">
    <property type="component" value="Chromosome 6"/>
</dbReference>
<organism evidence="2 3">
    <name type="scientific">Carya illinoinensis</name>
    <name type="common">Pecan</name>
    <dbReference type="NCBI Taxonomy" id="32201"/>
    <lineage>
        <taxon>Eukaryota</taxon>
        <taxon>Viridiplantae</taxon>
        <taxon>Streptophyta</taxon>
        <taxon>Embryophyta</taxon>
        <taxon>Tracheophyta</taxon>
        <taxon>Spermatophyta</taxon>
        <taxon>Magnoliopsida</taxon>
        <taxon>eudicotyledons</taxon>
        <taxon>Gunneridae</taxon>
        <taxon>Pentapetalae</taxon>
        <taxon>rosids</taxon>
        <taxon>fabids</taxon>
        <taxon>Fagales</taxon>
        <taxon>Juglandaceae</taxon>
        <taxon>Carya</taxon>
    </lineage>
</organism>
<accession>A0A922JLV6</accession>
<dbReference type="EMBL" id="CM031830">
    <property type="protein sequence ID" value="KAG6709852.1"/>
    <property type="molecule type" value="Genomic_DNA"/>
</dbReference>
<name>A0A922JLV6_CARIL</name>
<evidence type="ECO:0000256" key="1">
    <source>
        <dbReference type="SAM" id="Phobius"/>
    </source>
</evidence>
<protein>
    <recommendedName>
        <fullName evidence="4">Reverse transcriptase zinc-binding domain-containing protein</fullName>
    </recommendedName>
</protein>
<reference evidence="2" key="1">
    <citation type="submission" date="2021-01" db="EMBL/GenBank/DDBJ databases">
        <authorList>
            <person name="Lovell J.T."/>
            <person name="Bentley N."/>
            <person name="Bhattarai G."/>
            <person name="Jenkins J.W."/>
            <person name="Sreedasyam A."/>
            <person name="Alarcon Y."/>
            <person name="Bock C."/>
            <person name="Boston L."/>
            <person name="Carlson J."/>
            <person name="Cervantes K."/>
            <person name="Clermont K."/>
            <person name="Krom N."/>
            <person name="Kubenka K."/>
            <person name="Mamidi S."/>
            <person name="Mattison C."/>
            <person name="Monteros M."/>
            <person name="Pisani C."/>
            <person name="Plott C."/>
            <person name="Rajasekar S."/>
            <person name="Rhein H.S."/>
            <person name="Rohla C."/>
            <person name="Song M."/>
            <person name="Hilaire R.S."/>
            <person name="Shu S."/>
            <person name="Wells L."/>
            <person name="Wang X."/>
            <person name="Webber J."/>
            <person name="Heerema R.J."/>
            <person name="Klein P."/>
            <person name="Conner P."/>
            <person name="Grauke L."/>
            <person name="Grimwood J."/>
            <person name="Schmutz J."/>
            <person name="Randall J.J."/>
        </authorList>
    </citation>
    <scope>NUCLEOTIDE SEQUENCE</scope>
    <source>
        <tissue evidence="2">Leaf</tissue>
    </source>
</reference>
<feature type="transmembrane region" description="Helical" evidence="1">
    <location>
        <begin position="97"/>
        <end position="119"/>
    </location>
</feature>
<proteinExistence type="predicted"/>
<comment type="caution">
    <text evidence="2">The sequence shown here is derived from an EMBL/GenBank/DDBJ whole genome shotgun (WGS) entry which is preliminary data.</text>
</comment>
<evidence type="ECO:0000313" key="2">
    <source>
        <dbReference type="EMBL" id="KAG6709852.1"/>
    </source>
</evidence>
<dbReference type="AlphaFoldDB" id="A0A922JLV6"/>
<sequence length="124" mass="14553">MVLNANEEDGESVNHLFLHCEVAKTLWNEVFDRMGITWVMPKHAVDLFACWQGFVGSQSSVAVWKMNPLCLIWCLWLERNGRCFEDRERSMGELREFFFSTLCFWAKALVGMEIFMIGFSRFLL</sequence>
<evidence type="ECO:0000313" key="3">
    <source>
        <dbReference type="Proteomes" id="UP000811246"/>
    </source>
</evidence>
<evidence type="ECO:0008006" key="4">
    <source>
        <dbReference type="Google" id="ProtNLM"/>
    </source>
</evidence>